<proteinExistence type="inferred from homology"/>
<keyword evidence="3" id="KW-0820">tRNA-binding</keyword>
<dbReference type="GO" id="GO:0016879">
    <property type="term" value="F:ligase activity, forming carbon-nitrogen bonds"/>
    <property type="evidence" value="ECO:0007669"/>
    <property type="project" value="UniProtKB-UniRule"/>
</dbReference>
<comment type="function">
    <text evidence="3">Catalyzes the formation of N(4)-acetylcytidine (ac(4)C) at the wobble position of elongator tRNA(Met), using acetate and ATP as substrates. First activates an acetate ion to form acetyladenylate (Ac-AMP) and then transfers the acetyl group to tRNA to form ac(4)C34.</text>
</comment>
<dbReference type="InterPro" id="IPR014729">
    <property type="entry name" value="Rossmann-like_a/b/a_fold"/>
</dbReference>
<protein>
    <recommendedName>
        <fullName evidence="3">tRNA(Met) cytidine acetate ligase</fullName>
        <ecNumber evidence="3">6.3.4.-</ecNumber>
    </recommendedName>
</protein>
<evidence type="ECO:0000313" key="4">
    <source>
        <dbReference type="EMBL" id="PTL39725.1"/>
    </source>
</evidence>
<evidence type="ECO:0000313" key="5">
    <source>
        <dbReference type="Proteomes" id="UP000240509"/>
    </source>
</evidence>
<feature type="binding site" evidence="3">
    <location>
        <position position="162"/>
    </location>
    <ligand>
        <name>ATP</name>
        <dbReference type="ChEBI" id="CHEBI:30616"/>
    </ligand>
</feature>
<keyword evidence="5" id="KW-1185">Reference proteome</keyword>
<keyword evidence="2 3" id="KW-0819">tRNA processing</keyword>
<keyword evidence="3" id="KW-0067">ATP-binding</keyword>
<comment type="caution">
    <text evidence="3">Lacks conserved residue(s) required for the propagation of feature annotation.</text>
</comment>
<evidence type="ECO:0000256" key="3">
    <source>
        <dbReference type="HAMAP-Rule" id="MF_01539"/>
    </source>
</evidence>
<name>A0A2T4U8K9_9BACI</name>
<dbReference type="EMBL" id="PZJJ01000005">
    <property type="protein sequence ID" value="PTL39725.1"/>
    <property type="molecule type" value="Genomic_DNA"/>
</dbReference>
<dbReference type="GO" id="GO:0005524">
    <property type="term" value="F:ATP binding"/>
    <property type="evidence" value="ECO:0007669"/>
    <property type="project" value="UniProtKB-KW"/>
</dbReference>
<comment type="similarity">
    <text evidence="3">Belongs to the TmcAL family.</text>
</comment>
<comment type="catalytic activity">
    <reaction evidence="3">
        <text>cytidine(34) in elongator tRNA(Met) + acetate + ATP = N(4)-acetylcytidine(34) in elongator tRNA(Met) + AMP + diphosphate</text>
        <dbReference type="Rhea" id="RHEA:58144"/>
        <dbReference type="Rhea" id="RHEA-COMP:10693"/>
        <dbReference type="Rhea" id="RHEA-COMP:10694"/>
        <dbReference type="ChEBI" id="CHEBI:30089"/>
        <dbReference type="ChEBI" id="CHEBI:30616"/>
        <dbReference type="ChEBI" id="CHEBI:33019"/>
        <dbReference type="ChEBI" id="CHEBI:74900"/>
        <dbReference type="ChEBI" id="CHEBI:82748"/>
        <dbReference type="ChEBI" id="CHEBI:456215"/>
    </reaction>
</comment>
<dbReference type="SUPFAM" id="SSF52374">
    <property type="entry name" value="Nucleotidylyl transferase"/>
    <property type="match status" value="1"/>
</dbReference>
<organism evidence="4 5">
    <name type="scientific">Alkalicoccus saliphilus</name>
    <dbReference type="NCBI Taxonomy" id="200989"/>
    <lineage>
        <taxon>Bacteria</taxon>
        <taxon>Bacillati</taxon>
        <taxon>Bacillota</taxon>
        <taxon>Bacilli</taxon>
        <taxon>Bacillales</taxon>
        <taxon>Bacillaceae</taxon>
        <taxon>Alkalicoccus</taxon>
    </lineage>
</organism>
<dbReference type="RefSeq" id="WP_107583981.1">
    <property type="nucleotide sequence ID" value="NZ_PZJJ01000005.1"/>
</dbReference>
<feature type="binding site" evidence="3">
    <location>
        <position position="101"/>
    </location>
    <ligand>
        <name>ATP</name>
        <dbReference type="ChEBI" id="CHEBI:30616"/>
    </ligand>
</feature>
<dbReference type="OrthoDB" id="9769796at2"/>
<dbReference type="PANTHER" id="PTHR37825:SF1">
    <property type="entry name" value="TRNA(MET) CYTIDINE ACETATE LIGASE"/>
    <property type="match status" value="1"/>
</dbReference>
<dbReference type="GO" id="GO:0005737">
    <property type="term" value="C:cytoplasm"/>
    <property type="evidence" value="ECO:0007669"/>
    <property type="project" value="UniProtKB-SubCell"/>
</dbReference>
<evidence type="ECO:0000256" key="2">
    <source>
        <dbReference type="ARBA" id="ARBA00022694"/>
    </source>
</evidence>
<dbReference type="GO" id="GO:0006400">
    <property type="term" value="P:tRNA modification"/>
    <property type="evidence" value="ECO:0007669"/>
    <property type="project" value="UniProtKB-UniRule"/>
</dbReference>
<sequence>MKVLGVIVEYNPFHHGHAYHLQTAKNLLKPDVTIAVMSGSFLQRGEPALTDKWTRAEMALSQGVDIVMELPYSSAVQKADYFAEGSVAILKEMGVTDICFGSESGDISIFYRTLHLLKENEKIINKETQKYLRTGKSYPRSFSEAFHSMFPEEKSLDLTLPNNILGYHYVKAASDTSISMHTIQRKGAGYHDEKPSDASSIASATALRTMIAKGKKLQSLAAYVPASTLDLLSAYKKQYGILHSWENYYPMLQYALFRTSPEELKGIYECEEGLEHRLMKYRTAESFAEFLDNLKTKRYTRTRLQRLSTHILHGVTKDEVKQASGKPSSLRLLGMNKKGQQYLNRKKKTLSLPLLSRAGEAETMADQLTVRSGDIHSLAVDSRNRQFEHKRRIIIL</sequence>
<keyword evidence="4" id="KW-0808">Transferase</keyword>
<keyword evidence="3" id="KW-0547">Nucleotide-binding</keyword>
<evidence type="ECO:0000256" key="1">
    <source>
        <dbReference type="ARBA" id="ARBA00022598"/>
    </source>
</evidence>
<dbReference type="EC" id="6.3.4.-" evidence="3"/>
<dbReference type="HAMAP" id="MF_01539">
    <property type="entry name" value="TmcAL"/>
    <property type="match status" value="1"/>
</dbReference>
<comment type="subcellular location">
    <subcellularLocation>
        <location evidence="3">Cytoplasm</location>
    </subcellularLocation>
</comment>
<dbReference type="GO" id="GO:0016740">
    <property type="term" value="F:transferase activity"/>
    <property type="evidence" value="ECO:0007669"/>
    <property type="project" value="UniProtKB-KW"/>
</dbReference>
<comment type="caution">
    <text evidence="4">The sequence shown here is derived from an EMBL/GenBank/DDBJ whole genome shotgun (WGS) entry which is preliminary data.</text>
</comment>
<accession>A0A2T4U8K9</accession>
<dbReference type="Pfam" id="PF05636">
    <property type="entry name" value="HIGH_NTase1"/>
    <property type="match status" value="1"/>
</dbReference>
<dbReference type="AlphaFoldDB" id="A0A2T4U8K9"/>
<keyword evidence="1 3" id="KW-0436">Ligase</keyword>
<dbReference type="Gene3D" id="3.40.50.620">
    <property type="entry name" value="HUPs"/>
    <property type="match status" value="1"/>
</dbReference>
<dbReference type="Proteomes" id="UP000240509">
    <property type="component" value="Unassembled WGS sequence"/>
</dbReference>
<gene>
    <name evidence="3" type="primary">tmcAL</name>
    <name evidence="4" type="ORF">C6Y45_05245</name>
</gene>
<feature type="binding site" evidence="3">
    <location>
        <begin position="7"/>
        <end position="20"/>
    </location>
    <ligand>
        <name>ATP</name>
        <dbReference type="ChEBI" id="CHEBI:30616"/>
    </ligand>
</feature>
<dbReference type="PANTHER" id="PTHR37825">
    <property type="entry name" value="TRNA(MET) CYTIDINE ACETATE LIGASE"/>
    <property type="match status" value="1"/>
</dbReference>
<dbReference type="NCBIfam" id="NF010191">
    <property type="entry name" value="PRK13670.1"/>
    <property type="match status" value="1"/>
</dbReference>
<reference evidence="4 5" key="1">
    <citation type="submission" date="2018-03" db="EMBL/GenBank/DDBJ databases">
        <title>Alkalicoccus saliphilus sp. nov., isolated from a mineral pool.</title>
        <authorList>
            <person name="Zhao B."/>
        </authorList>
    </citation>
    <scope>NUCLEOTIDE SEQUENCE [LARGE SCALE GENOMIC DNA]</scope>
    <source>
        <strain evidence="4 5">6AG</strain>
    </source>
</reference>
<keyword evidence="3" id="KW-0963">Cytoplasm</keyword>
<keyword evidence="3" id="KW-0694">RNA-binding</keyword>
<dbReference type="GO" id="GO:0000049">
    <property type="term" value="F:tRNA binding"/>
    <property type="evidence" value="ECO:0007669"/>
    <property type="project" value="UniProtKB-KW"/>
</dbReference>
<feature type="binding site" evidence="3">
    <location>
        <position position="185"/>
    </location>
    <ligand>
        <name>ATP</name>
        <dbReference type="ChEBI" id="CHEBI:30616"/>
    </ligand>
</feature>
<dbReference type="InterPro" id="IPR008513">
    <property type="entry name" value="tRNA(Met)_cyd_acetate_ligase"/>
</dbReference>